<accession>A0A0M3IEP6</accession>
<dbReference type="WBParaSite" id="ALUE_0001659301-mRNA-1">
    <property type="protein sequence ID" value="ALUE_0001659301-mRNA-1"/>
    <property type="gene ID" value="ALUE_0001659301"/>
</dbReference>
<dbReference type="AlphaFoldDB" id="A0A0M3IEP6"/>
<dbReference type="Proteomes" id="UP000036681">
    <property type="component" value="Unplaced"/>
</dbReference>
<organism evidence="1 2">
    <name type="scientific">Ascaris lumbricoides</name>
    <name type="common">Giant roundworm</name>
    <dbReference type="NCBI Taxonomy" id="6252"/>
    <lineage>
        <taxon>Eukaryota</taxon>
        <taxon>Metazoa</taxon>
        <taxon>Ecdysozoa</taxon>
        <taxon>Nematoda</taxon>
        <taxon>Chromadorea</taxon>
        <taxon>Rhabditida</taxon>
        <taxon>Spirurina</taxon>
        <taxon>Ascaridomorpha</taxon>
        <taxon>Ascaridoidea</taxon>
        <taxon>Ascarididae</taxon>
        <taxon>Ascaris</taxon>
    </lineage>
</organism>
<keyword evidence="1" id="KW-1185">Reference proteome</keyword>
<evidence type="ECO:0000313" key="2">
    <source>
        <dbReference type="WBParaSite" id="ALUE_0001659301-mRNA-1"/>
    </source>
</evidence>
<evidence type="ECO:0000313" key="1">
    <source>
        <dbReference type="Proteomes" id="UP000036681"/>
    </source>
</evidence>
<proteinExistence type="predicted"/>
<name>A0A0M3IEP6_ASCLU</name>
<sequence>MRARMCHTSAIVILAYLLCWLPYNLISLAMCYEEHTIIYEIPAFSMKSKEVTYGSGRRQRKLI</sequence>
<protein>
    <submittedName>
        <fullName evidence="2">G_PROTEIN_RECEP_F1_2 domain-containing protein</fullName>
    </submittedName>
</protein>
<reference evidence="2" key="1">
    <citation type="submission" date="2017-02" db="UniProtKB">
        <authorList>
            <consortium name="WormBaseParasite"/>
        </authorList>
    </citation>
    <scope>IDENTIFICATION</scope>
</reference>